<proteinExistence type="predicted"/>
<reference evidence="3" key="1">
    <citation type="submission" date="2016-10" db="EMBL/GenBank/DDBJ databases">
        <authorList>
            <person name="Varghese N."/>
            <person name="Submissions S."/>
        </authorList>
    </citation>
    <scope>NUCLEOTIDE SEQUENCE [LARGE SCALE GENOMIC DNA]</scope>
    <source>
        <strain evidence="3">DSM 8344</strain>
    </source>
</reference>
<dbReference type="AlphaFoldDB" id="A0A1G7T375"/>
<accession>A0A1G7T375</accession>
<gene>
    <name evidence="2" type="ORF">SAMN05443529_10282</name>
</gene>
<dbReference type="Gene3D" id="3.40.50.1980">
    <property type="entry name" value="Nitrogenase molybdenum iron protein domain"/>
    <property type="match status" value="1"/>
</dbReference>
<organism evidence="2 3">
    <name type="scientific">Desulfosporosinus hippei DSM 8344</name>
    <dbReference type="NCBI Taxonomy" id="1121419"/>
    <lineage>
        <taxon>Bacteria</taxon>
        <taxon>Bacillati</taxon>
        <taxon>Bacillota</taxon>
        <taxon>Clostridia</taxon>
        <taxon>Eubacteriales</taxon>
        <taxon>Desulfitobacteriaceae</taxon>
        <taxon>Desulfosporosinus</taxon>
    </lineage>
</organism>
<feature type="domain" description="Nitrogenase/oxidoreductase component 1" evidence="1">
    <location>
        <begin position="52"/>
        <end position="382"/>
    </location>
</feature>
<dbReference type="PANTHER" id="PTHR42956">
    <property type="entry name" value="NITROGENASE IRON-MOLYBDENUM COFACTOR BIOSYNTHESIS PROTEIN NIFE"/>
    <property type="match status" value="1"/>
</dbReference>
<name>A0A1G7T375_9FIRM</name>
<dbReference type="SUPFAM" id="SSF53807">
    <property type="entry name" value="Helical backbone' metal receptor"/>
    <property type="match status" value="1"/>
</dbReference>
<dbReference type="GO" id="GO:0016491">
    <property type="term" value="F:oxidoreductase activity"/>
    <property type="evidence" value="ECO:0007669"/>
    <property type="project" value="InterPro"/>
</dbReference>
<protein>
    <submittedName>
        <fullName evidence="2">Nitrogenase component 1 type Oxidoreductase</fullName>
    </submittedName>
</protein>
<dbReference type="InterPro" id="IPR049939">
    <property type="entry name" value="NifE-like"/>
</dbReference>
<dbReference type="Pfam" id="PF00148">
    <property type="entry name" value="Oxidored_nitro"/>
    <property type="match status" value="1"/>
</dbReference>
<keyword evidence="3" id="KW-1185">Reference proteome</keyword>
<dbReference type="PANTHER" id="PTHR42956:SF1">
    <property type="entry name" value="NITROGENASE IRON-MOLYBDENUM COFACTOR BIOSYNTHESIS PROTEIN NIFE"/>
    <property type="match status" value="1"/>
</dbReference>
<dbReference type="Gene3D" id="3.40.50.12380">
    <property type="entry name" value="Nitrogenase MoFe cofactor biosynthesis protein NifE, C-terminal"/>
    <property type="match status" value="1"/>
</dbReference>
<dbReference type="OrthoDB" id="4959at2"/>
<evidence type="ECO:0000313" key="3">
    <source>
        <dbReference type="Proteomes" id="UP000198656"/>
    </source>
</evidence>
<dbReference type="EMBL" id="FNCP01000002">
    <property type="protein sequence ID" value="SDG29753.1"/>
    <property type="molecule type" value="Genomic_DNA"/>
</dbReference>
<dbReference type="STRING" id="1121419.SAMN05443529_10282"/>
<evidence type="ECO:0000259" key="1">
    <source>
        <dbReference type="Pfam" id="PF00148"/>
    </source>
</evidence>
<dbReference type="InterPro" id="IPR000510">
    <property type="entry name" value="Nase/OxRdtase_comp1"/>
</dbReference>
<sequence length="414" mass="46234">MSCTGYIRTNNEEEKFKLAEIADKMPLDSFFDSGIADDECGELVNLALCVPDIDVVAIGPSSCSRVLYFRAVKKGLSEKLFLLPVSRNDFASGKHLEKLEEALEELVTTRRSKAIIVYITCADILTGTEFVSITKRIESKYGIPVKVFERGPLSRRRTLPKERLGNIFMDLLLRGVRQEKKSHLNLLGDAGKLPKDSGLRQILKNYCVTETIREFAALDSYEEFEDLVNGKLNIALDRFGYDLALRMQEKWDIPFLYLPARYNMKEIKHNYTTLMEGLGVTWDYSQDAKEYHRVIAKVAGVLVGKRIAVGIGARSFELAQALVSIGLSVAVIFVESVAKPDMRYINTLSTVGSQAEVYLVSNLTVSTQTGGLEGIDIAIGEKAAFFCLKAKEILVSADYRFGYEGILEILEGMQ</sequence>
<dbReference type="Proteomes" id="UP000198656">
    <property type="component" value="Unassembled WGS sequence"/>
</dbReference>
<evidence type="ECO:0000313" key="2">
    <source>
        <dbReference type="EMBL" id="SDG29753.1"/>
    </source>
</evidence>
<dbReference type="RefSeq" id="WP_092329305.1">
    <property type="nucleotide sequence ID" value="NZ_FNCP01000002.1"/>
</dbReference>